<organism evidence="1 2">
    <name type="scientific">Candidatus Daviesbacteria bacterium GW2011_GWA2_38_24</name>
    <dbReference type="NCBI Taxonomy" id="1618422"/>
    <lineage>
        <taxon>Bacteria</taxon>
        <taxon>Candidatus Daviesiibacteriota</taxon>
    </lineage>
</organism>
<comment type="caution">
    <text evidence="1">The sequence shown here is derived from an EMBL/GenBank/DDBJ whole genome shotgun (WGS) entry which is preliminary data.</text>
</comment>
<dbReference type="AlphaFoldDB" id="A0A0G0JIU9"/>
<accession>A0A0G0JIU9</accession>
<evidence type="ECO:0008006" key="3">
    <source>
        <dbReference type="Google" id="ProtNLM"/>
    </source>
</evidence>
<evidence type="ECO:0000313" key="1">
    <source>
        <dbReference type="EMBL" id="KKQ66692.1"/>
    </source>
</evidence>
<sequence length="201" mass="23873">MELDCCLSLFNALLKVHFWSFFGSCFHCGNQIRRKRTFRLTENLQVTYNRLKFSQTMVKQKVNTISRRISTSKRDDKWLLSRLDHLWTNFFTDVTQVNPVFIGFGRFSKFRLGSIRLEKTTKRSYITITGMFKDEAIPVEVVDQTIAHELCHYAHGFSSPKPRLHKYPHEGGIIKKELKRRGLEYLIKAYGKWLREYRKTL</sequence>
<name>A0A0G0JIU9_9BACT</name>
<reference evidence="1 2" key="1">
    <citation type="journal article" date="2015" name="Nature">
        <title>rRNA introns, odd ribosomes, and small enigmatic genomes across a large radiation of phyla.</title>
        <authorList>
            <person name="Brown C.T."/>
            <person name="Hug L.A."/>
            <person name="Thomas B.C."/>
            <person name="Sharon I."/>
            <person name="Castelle C.J."/>
            <person name="Singh A."/>
            <person name="Wilkins M.J."/>
            <person name="Williams K.H."/>
            <person name="Banfield J.F."/>
        </authorList>
    </citation>
    <scope>NUCLEOTIDE SEQUENCE [LARGE SCALE GENOMIC DNA]</scope>
</reference>
<dbReference type="Proteomes" id="UP000034235">
    <property type="component" value="Unassembled WGS sequence"/>
</dbReference>
<protein>
    <recommendedName>
        <fullName evidence="3">SprT-like domain-containing protein</fullName>
    </recommendedName>
</protein>
<dbReference type="EMBL" id="LBUP01000004">
    <property type="protein sequence ID" value="KKQ66692.1"/>
    <property type="molecule type" value="Genomic_DNA"/>
</dbReference>
<gene>
    <name evidence="1" type="ORF">US86_C0004G0010</name>
</gene>
<evidence type="ECO:0000313" key="2">
    <source>
        <dbReference type="Proteomes" id="UP000034235"/>
    </source>
</evidence>
<proteinExistence type="predicted"/>